<accession>A0ABW0S9L8</accession>
<proteinExistence type="predicted"/>
<dbReference type="RefSeq" id="WP_209838096.1">
    <property type="nucleotide sequence ID" value="NZ_JAGGJP010000002.1"/>
</dbReference>
<gene>
    <name evidence="4" type="ORF">ACFPOC_04025</name>
</gene>
<dbReference type="Pfam" id="PF14220">
    <property type="entry name" value="DUF4329"/>
    <property type="match status" value="1"/>
</dbReference>
<feature type="domain" description="DUF4329" evidence="3">
    <location>
        <begin position="25"/>
        <end position="122"/>
    </location>
</feature>
<organism evidence="4 5">
    <name type="scientific">Rubellimicrobium aerolatum</name>
    <dbReference type="NCBI Taxonomy" id="490979"/>
    <lineage>
        <taxon>Bacteria</taxon>
        <taxon>Pseudomonadati</taxon>
        <taxon>Pseudomonadota</taxon>
        <taxon>Alphaproteobacteria</taxon>
        <taxon>Rhodobacterales</taxon>
        <taxon>Roseobacteraceae</taxon>
        <taxon>Rubellimicrobium</taxon>
    </lineage>
</organism>
<comment type="caution">
    <text evidence="4">The sequence shown here is derived from an EMBL/GenBank/DDBJ whole genome shotgun (WGS) entry which is preliminary data.</text>
</comment>
<reference evidence="5" key="1">
    <citation type="journal article" date="2019" name="Int. J. Syst. Evol. Microbiol.">
        <title>The Global Catalogue of Microorganisms (GCM) 10K type strain sequencing project: providing services to taxonomists for standard genome sequencing and annotation.</title>
        <authorList>
            <consortium name="The Broad Institute Genomics Platform"/>
            <consortium name="The Broad Institute Genome Sequencing Center for Infectious Disease"/>
            <person name="Wu L."/>
            <person name="Ma J."/>
        </authorList>
    </citation>
    <scope>NUCLEOTIDE SEQUENCE [LARGE SCALE GENOMIC DNA]</scope>
    <source>
        <strain evidence="5">KACC 11588</strain>
    </source>
</reference>
<evidence type="ECO:0000256" key="2">
    <source>
        <dbReference type="SAM" id="SignalP"/>
    </source>
</evidence>
<feature type="chain" id="PRO_5046911013" evidence="2">
    <location>
        <begin position="21"/>
        <end position="169"/>
    </location>
</feature>
<feature type="region of interest" description="Disordered" evidence="1">
    <location>
        <begin position="143"/>
        <end position="169"/>
    </location>
</feature>
<feature type="signal peptide" evidence="2">
    <location>
        <begin position="1"/>
        <end position="20"/>
    </location>
</feature>
<name>A0ABW0S9L8_9RHOB</name>
<evidence type="ECO:0000259" key="3">
    <source>
        <dbReference type="Pfam" id="PF14220"/>
    </source>
</evidence>
<sequence length="169" mass="18449">MPRLAFAVLLLLPAMGQAQSRDEVEFVTALFEEIQPLSFAKRREYCGFIGITSDGALSATPPVEGNRDSCPLEWPSGLDVRASYHTHGAFDFSYHNELPSDVDLLADRRLGVDGWIATPGGRGSGTSIPRGWWPGRSAARGACRWRRTSTRPRRGRSPSATPWTSCGSA</sequence>
<evidence type="ECO:0000313" key="4">
    <source>
        <dbReference type="EMBL" id="MFC5565582.1"/>
    </source>
</evidence>
<protein>
    <submittedName>
        <fullName evidence="4">DUF4329 domain-containing protein</fullName>
    </submittedName>
</protein>
<dbReference type="InterPro" id="IPR025479">
    <property type="entry name" value="DUF4329"/>
</dbReference>
<feature type="compositionally biased region" description="Basic residues" evidence="1">
    <location>
        <begin position="143"/>
        <end position="156"/>
    </location>
</feature>
<evidence type="ECO:0000256" key="1">
    <source>
        <dbReference type="SAM" id="MobiDB-lite"/>
    </source>
</evidence>
<dbReference type="EMBL" id="JBHSNA010000002">
    <property type="protein sequence ID" value="MFC5565582.1"/>
    <property type="molecule type" value="Genomic_DNA"/>
</dbReference>
<keyword evidence="2" id="KW-0732">Signal</keyword>
<keyword evidence="5" id="KW-1185">Reference proteome</keyword>
<evidence type="ECO:0000313" key="5">
    <source>
        <dbReference type="Proteomes" id="UP001596056"/>
    </source>
</evidence>
<dbReference type="Proteomes" id="UP001596056">
    <property type="component" value="Unassembled WGS sequence"/>
</dbReference>